<keyword evidence="1" id="KW-0812">Transmembrane</keyword>
<dbReference type="Proteomes" id="UP000184322">
    <property type="component" value="Chromosome"/>
</dbReference>
<organism evidence="2 3">
    <name type="scientific">Mycoplasmopsis pullorum</name>
    <dbReference type="NCBI Taxonomy" id="48003"/>
    <lineage>
        <taxon>Bacteria</taxon>
        <taxon>Bacillati</taxon>
        <taxon>Mycoplasmatota</taxon>
        <taxon>Mycoplasmoidales</taxon>
        <taxon>Metamycoplasmataceae</taxon>
        <taxon>Mycoplasmopsis</taxon>
    </lineage>
</organism>
<dbReference type="STRING" id="48003.BLA55_00195"/>
<evidence type="ECO:0000313" key="3">
    <source>
        <dbReference type="Proteomes" id="UP000184322"/>
    </source>
</evidence>
<feature type="transmembrane region" description="Helical" evidence="1">
    <location>
        <begin position="108"/>
        <end position="126"/>
    </location>
</feature>
<name>A0A1L4FR81_9BACT</name>
<evidence type="ECO:0000313" key="2">
    <source>
        <dbReference type="EMBL" id="APJ38117.1"/>
    </source>
</evidence>
<dbReference type="EMBL" id="CP017813">
    <property type="protein sequence ID" value="APJ38117.1"/>
    <property type="molecule type" value="Genomic_DNA"/>
</dbReference>
<keyword evidence="3" id="KW-1185">Reference proteome</keyword>
<keyword evidence="1" id="KW-0472">Membrane</keyword>
<gene>
    <name evidence="2" type="ORF">BLA55_00195</name>
</gene>
<protein>
    <submittedName>
        <fullName evidence="2">Uncharacterized protein</fullName>
    </submittedName>
</protein>
<sequence>MSAEKVKKYVKYLIFILLLINLIGVYFMFTGQFGDGDHNQDSAKSGHILDILINIPRSLGWLSIVLLGAGWILWEFAIAKSGKKIYAYVSIVLFVVQAFVTFELLSFIGVGVGAILMIVYSHFFIAKTNNVTAGEVARDNVEKNGKSAKKLLSFGKDK</sequence>
<feature type="transmembrane region" description="Helical" evidence="1">
    <location>
        <begin position="85"/>
        <end position="102"/>
    </location>
</feature>
<feature type="transmembrane region" description="Helical" evidence="1">
    <location>
        <begin position="12"/>
        <end position="29"/>
    </location>
</feature>
<reference evidence="3" key="1">
    <citation type="submission" date="2016-10" db="EMBL/GenBank/DDBJ databases">
        <authorList>
            <person name="Beylefeld A."/>
            <person name="Abolnik C."/>
        </authorList>
    </citation>
    <scope>NUCLEOTIDE SEQUENCE [LARGE SCALE GENOMIC DNA]</scope>
    <source>
        <strain evidence="3">B359_6</strain>
    </source>
</reference>
<proteinExistence type="predicted"/>
<dbReference type="OrthoDB" id="401378at2"/>
<feature type="transmembrane region" description="Helical" evidence="1">
    <location>
        <begin position="59"/>
        <end position="78"/>
    </location>
</feature>
<dbReference type="KEGG" id="mpul:BLA55_00195"/>
<accession>A0A1L4FR81</accession>
<dbReference type="AlphaFoldDB" id="A0A1L4FR81"/>
<evidence type="ECO:0000256" key="1">
    <source>
        <dbReference type="SAM" id="Phobius"/>
    </source>
</evidence>
<dbReference type="RefSeq" id="WP_073372123.1">
    <property type="nucleotide sequence ID" value="NZ_CP017813.1"/>
</dbReference>
<keyword evidence="1" id="KW-1133">Transmembrane helix</keyword>